<comment type="caution">
    <text evidence="2">The sequence shown here is derived from an EMBL/GenBank/DDBJ whole genome shotgun (WGS) entry which is preliminary data.</text>
</comment>
<organism evidence="2 3">
    <name type="scientific">Collybia nuda</name>
    <dbReference type="NCBI Taxonomy" id="64659"/>
    <lineage>
        <taxon>Eukaryota</taxon>
        <taxon>Fungi</taxon>
        <taxon>Dikarya</taxon>
        <taxon>Basidiomycota</taxon>
        <taxon>Agaricomycotina</taxon>
        <taxon>Agaricomycetes</taxon>
        <taxon>Agaricomycetidae</taxon>
        <taxon>Agaricales</taxon>
        <taxon>Tricholomatineae</taxon>
        <taxon>Clitocybaceae</taxon>
        <taxon>Collybia</taxon>
    </lineage>
</organism>
<sequence length="179" mass="20582">MGRRPLYLTPEAKRDANRAKSRRSYETHQTSINERRRARYQPNTKITVARTSAANIDDSSNLPESAPGVAYCVGRIQHIQENISKVLNHQPPPLYIDAVRSAYMLTRDIANIQKAVHKMRHHQARIIGPTSKEWMDADVVRRNVGLIIEGLEDLEIHVMMGVDELDTHYKTGRLIYQTW</sequence>
<gene>
    <name evidence="2" type="ORF">BDZ94DRAFT_1237765</name>
</gene>
<feature type="compositionally biased region" description="Basic and acidic residues" evidence="1">
    <location>
        <begin position="11"/>
        <end position="26"/>
    </location>
</feature>
<evidence type="ECO:0000313" key="3">
    <source>
        <dbReference type="Proteomes" id="UP000807353"/>
    </source>
</evidence>
<dbReference type="Proteomes" id="UP000807353">
    <property type="component" value="Unassembled WGS sequence"/>
</dbReference>
<reference evidence="2" key="1">
    <citation type="submission" date="2020-11" db="EMBL/GenBank/DDBJ databases">
        <authorList>
            <consortium name="DOE Joint Genome Institute"/>
            <person name="Ahrendt S."/>
            <person name="Riley R."/>
            <person name="Andreopoulos W."/>
            <person name="Labutti K."/>
            <person name="Pangilinan J."/>
            <person name="Ruiz-Duenas F.J."/>
            <person name="Barrasa J.M."/>
            <person name="Sanchez-Garcia M."/>
            <person name="Camarero S."/>
            <person name="Miyauchi S."/>
            <person name="Serrano A."/>
            <person name="Linde D."/>
            <person name="Babiker R."/>
            <person name="Drula E."/>
            <person name="Ayuso-Fernandez I."/>
            <person name="Pacheco R."/>
            <person name="Padilla G."/>
            <person name="Ferreira P."/>
            <person name="Barriuso J."/>
            <person name="Kellner H."/>
            <person name="Castanera R."/>
            <person name="Alfaro M."/>
            <person name="Ramirez L."/>
            <person name="Pisabarro A.G."/>
            <person name="Kuo A."/>
            <person name="Tritt A."/>
            <person name="Lipzen A."/>
            <person name="He G."/>
            <person name="Yan M."/>
            <person name="Ng V."/>
            <person name="Cullen D."/>
            <person name="Martin F."/>
            <person name="Rosso M.-N."/>
            <person name="Henrissat B."/>
            <person name="Hibbett D."/>
            <person name="Martinez A.T."/>
            <person name="Grigoriev I.V."/>
        </authorList>
    </citation>
    <scope>NUCLEOTIDE SEQUENCE</scope>
    <source>
        <strain evidence="2">CBS 247.69</strain>
    </source>
</reference>
<dbReference type="EMBL" id="MU150285">
    <property type="protein sequence ID" value="KAF9461410.1"/>
    <property type="molecule type" value="Genomic_DNA"/>
</dbReference>
<keyword evidence="3" id="KW-1185">Reference proteome</keyword>
<dbReference type="OrthoDB" id="2654423at2759"/>
<name>A0A9P6CGM7_9AGAR</name>
<protein>
    <submittedName>
        <fullName evidence="2">Uncharacterized protein</fullName>
    </submittedName>
</protein>
<accession>A0A9P6CGM7</accession>
<evidence type="ECO:0000313" key="2">
    <source>
        <dbReference type="EMBL" id="KAF9461410.1"/>
    </source>
</evidence>
<dbReference type="AlphaFoldDB" id="A0A9P6CGM7"/>
<proteinExistence type="predicted"/>
<evidence type="ECO:0000256" key="1">
    <source>
        <dbReference type="SAM" id="MobiDB-lite"/>
    </source>
</evidence>
<feature type="region of interest" description="Disordered" evidence="1">
    <location>
        <begin position="1"/>
        <end position="39"/>
    </location>
</feature>